<evidence type="ECO:0000256" key="6">
    <source>
        <dbReference type="ARBA" id="ARBA00047949"/>
    </source>
</evidence>
<dbReference type="SUPFAM" id="SSF56399">
    <property type="entry name" value="ADP-ribosylation"/>
    <property type="match status" value="1"/>
</dbReference>
<keyword evidence="5" id="KW-0520">NAD</keyword>
<keyword evidence="9" id="KW-1185">Reference proteome</keyword>
<protein>
    <recommendedName>
        <fullName evidence="3">2'-phosphotransferase</fullName>
        <ecNumber evidence="3">2.7.1.160</ecNumber>
    </recommendedName>
</protein>
<comment type="caution">
    <text evidence="8">The sequence shown here is derived from an EMBL/GenBank/DDBJ whole genome shotgun (WGS) entry which is preliminary data.</text>
</comment>
<dbReference type="InterPro" id="IPR042081">
    <property type="entry name" value="RNA_2'-PTrans_C"/>
</dbReference>
<dbReference type="EMBL" id="CADEBC010000506">
    <property type="protein sequence ID" value="CAB3240671.1"/>
    <property type="molecule type" value="Genomic_DNA"/>
</dbReference>
<dbReference type="InterPro" id="IPR002745">
    <property type="entry name" value="Ptrans_KptA/Tpt1"/>
</dbReference>
<comment type="catalytic activity">
    <reaction evidence="6">
        <text>2'-phospho-[ligated tRNA] + NAD(+) = mature tRNA + ADP-alpha-D-ribose 1'',2''-cyclic phosphate + nicotinamide</text>
        <dbReference type="Rhea" id="RHEA:23324"/>
        <dbReference type="Rhea" id="RHEA-COMP:11106"/>
        <dbReference type="Rhea" id="RHEA-COMP:11107"/>
        <dbReference type="ChEBI" id="CHEBI:17154"/>
        <dbReference type="ChEBI" id="CHEBI:57540"/>
        <dbReference type="ChEBI" id="CHEBI:76596"/>
        <dbReference type="ChEBI" id="CHEBI:82883"/>
        <dbReference type="ChEBI" id="CHEBI:85027"/>
        <dbReference type="EC" id="2.7.1.160"/>
    </reaction>
</comment>
<dbReference type="OrthoDB" id="419694at2759"/>
<evidence type="ECO:0000313" key="10">
    <source>
        <dbReference type="Proteomes" id="UP000494256"/>
    </source>
</evidence>
<evidence type="ECO:0000313" key="8">
    <source>
        <dbReference type="EMBL" id="CAB3240671.1"/>
    </source>
</evidence>
<proteinExistence type="inferred from homology"/>
<reference evidence="9 10" key="1">
    <citation type="submission" date="2020-04" db="EMBL/GenBank/DDBJ databases">
        <authorList>
            <person name="Wallbank WR R."/>
            <person name="Pardo Diaz C."/>
            <person name="Kozak K."/>
            <person name="Martin S."/>
            <person name="Jiggins C."/>
            <person name="Moest M."/>
            <person name="Warren A I."/>
            <person name="Byers J.R.P. K."/>
            <person name="Montejo-Kovacevich G."/>
            <person name="Yen C E."/>
        </authorList>
    </citation>
    <scope>NUCLEOTIDE SEQUENCE [LARGE SCALE GENOMIC DNA]</scope>
</reference>
<dbReference type="Pfam" id="PF01885">
    <property type="entry name" value="PTS_2-RNA"/>
    <property type="match status" value="1"/>
</dbReference>
<dbReference type="Proteomes" id="UP000494256">
    <property type="component" value="Unassembled WGS sequence"/>
</dbReference>
<comment type="function">
    <text evidence="1">Catalyzes the last step of tRNA splicing, the transfer of the splice junction 2'-phosphate from ligated tRNA to NAD to produce ADP-ribose 1''-2'' cyclic phosphate.</text>
</comment>
<evidence type="ECO:0000256" key="5">
    <source>
        <dbReference type="ARBA" id="ARBA00023027"/>
    </source>
</evidence>
<dbReference type="Gene3D" id="3.20.170.30">
    <property type="match status" value="1"/>
</dbReference>
<dbReference type="EC" id="2.7.1.160" evidence="3"/>
<dbReference type="EMBL" id="CADEBD010000170">
    <property type="protein sequence ID" value="CAB3223348.1"/>
    <property type="molecule type" value="Genomic_DNA"/>
</dbReference>
<accession>A0A8S1A7Y5</accession>
<keyword evidence="4" id="KW-0808">Transferase</keyword>
<evidence type="ECO:0000256" key="2">
    <source>
        <dbReference type="ARBA" id="ARBA00009836"/>
    </source>
</evidence>
<name>A0A8S1A7Y5_ARCPL</name>
<dbReference type="GO" id="GO:0000215">
    <property type="term" value="F:tRNA 2'-phosphotransferase activity"/>
    <property type="evidence" value="ECO:0007669"/>
    <property type="project" value="UniProtKB-EC"/>
</dbReference>
<dbReference type="PANTHER" id="PTHR12684">
    <property type="entry name" value="PUTATIVE PHOSPHOTRANSFERASE"/>
    <property type="match status" value="1"/>
</dbReference>
<evidence type="ECO:0000313" key="9">
    <source>
        <dbReference type="Proteomes" id="UP000494106"/>
    </source>
</evidence>
<evidence type="ECO:0000256" key="3">
    <source>
        <dbReference type="ARBA" id="ARBA00012007"/>
    </source>
</evidence>
<dbReference type="Proteomes" id="UP000494106">
    <property type="component" value="Unassembled WGS sequence"/>
</dbReference>
<gene>
    <name evidence="7" type="ORF">APLA_LOCUS1411</name>
    <name evidence="8" type="ORF">APLA_LOCUS8331</name>
</gene>
<organism evidence="8 9">
    <name type="scientific">Arctia plantaginis</name>
    <name type="common">Wood tiger moth</name>
    <name type="synonym">Phalaena plantaginis</name>
    <dbReference type="NCBI Taxonomy" id="874455"/>
    <lineage>
        <taxon>Eukaryota</taxon>
        <taxon>Metazoa</taxon>
        <taxon>Ecdysozoa</taxon>
        <taxon>Arthropoda</taxon>
        <taxon>Hexapoda</taxon>
        <taxon>Insecta</taxon>
        <taxon>Pterygota</taxon>
        <taxon>Neoptera</taxon>
        <taxon>Endopterygota</taxon>
        <taxon>Lepidoptera</taxon>
        <taxon>Glossata</taxon>
        <taxon>Ditrysia</taxon>
        <taxon>Noctuoidea</taxon>
        <taxon>Erebidae</taxon>
        <taxon>Arctiinae</taxon>
        <taxon>Arctia</taxon>
    </lineage>
</organism>
<evidence type="ECO:0000256" key="4">
    <source>
        <dbReference type="ARBA" id="ARBA00022679"/>
    </source>
</evidence>
<dbReference type="GO" id="GO:0006388">
    <property type="term" value="P:tRNA splicing, via endonucleolytic cleavage and ligation"/>
    <property type="evidence" value="ECO:0007669"/>
    <property type="project" value="TreeGrafter"/>
</dbReference>
<sequence length="207" mass="23709">MTRFHKDFHLSKSLSWLLRHGACEEGFELSPEGYLEVCKILQHPLFQSRYQLSDVVRVVRQDAKQRFNLRQSPSTGNLEIKANQGHSIPTVSDDGLTPILTPKYSTVVHGTYYKWWSSIERDGLNRMSRNHIHFAKGTLDDPKVISGLRESAEILIYINLPKALADGYKFFESENGVILTSGNHRGFLKPEYFLRAVCLKTGRILYP</sequence>
<dbReference type="AlphaFoldDB" id="A0A8S1A7Y5"/>
<evidence type="ECO:0000313" key="7">
    <source>
        <dbReference type="EMBL" id="CAB3223348.1"/>
    </source>
</evidence>
<dbReference type="InterPro" id="IPR042080">
    <property type="entry name" value="RNA_2'-PTrans_N"/>
</dbReference>
<dbReference type="Gene3D" id="1.10.10.970">
    <property type="entry name" value="RNA 2'-phosphotransferase, Tpt1/KptA family, N-terminal domain"/>
    <property type="match status" value="1"/>
</dbReference>
<evidence type="ECO:0000256" key="1">
    <source>
        <dbReference type="ARBA" id="ARBA00003343"/>
    </source>
</evidence>
<comment type="similarity">
    <text evidence="2">Belongs to the KptA/TPT1 family.</text>
</comment>
<dbReference type="PANTHER" id="PTHR12684:SF2">
    <property type="entry name" value="TRNA 2'-PHOSPHOTRANSFERASE 1"/>
    <property type="match status" value="1"/>
</dbReference>